<keyword evidence="8" id="KW-1185">Reference proteome</keyword>
<feature type="domain" description="RNA polymerase sigma-70 region 2" evidence="5">
    <location>
        <begin position="54"/>
        <end position="121"/>
    </location>
</feature>
<dbReference type="PANTHER" id="PTHR43133">
    <property type="entry name" value="RNA POLYMERASE ECF-TYPE SIGMA FACTO"/>
    <property type="match status" value="1"/>
</dbReference>
<dbReference type="InterPro" id="IPR013249">
    <property type="entry name" value="RNA_pol_sigma70_r4_t2"/>
</dbReference>
<dbReference type="SUPFAM" id="SSF88946">
    <property type="entry name" value="Sigma2 domain of RNA polymerase sigma factors"/>
    <property type="match status" value="1"/>
</dbReference>
<keyword evidence="2" id="KW-0805">Transcription regulation</keyword>
<dbReference type="Pfam" id="PF04542">
    <property type="entry name" value="Sigma70_r2"/>
    <property type="match status" value="1"/>
</dbReference>
<gene>
    <name evidence="7" type="ORF">CE91St30_14090</name>
</gene>
<keyword evidence="3" id="KW-0731">Sigma factor</keyword>
<evidence type="ECO:0000313" key="7">
    <source>
        <dbReference type="EMBL" id="BDE96076.1"/>
    </source>
</evidence>
<feature type="domain" description="RNA polymerase sigma factor 70 region 4 type 2" evidence="6">
    <location>
        <begin position="143"/>
        <end position="193"/>
    </location>
</feature>
<evidence type="ECO:0000256" key="2">
    <source>
        <dbReference type="ARBA" id="ARBA00023015"/>
    </source>
</evidence>
<dbReference type="NCBIfam" id="TIGR02937">
    <property type="entry name" value="sigma70-ECF"/>
    <property type="match status" value="1"/>
</dbReference>
<proteinExistence type="inferred from homology"/>
<dbReference type="Proteomes" id="UP001320544">
    <property type="component" value="Chromosome"/>
</dbReference>
<dbReference type="SUPFAM" id="SSF88659">
    <property type="entry name" value="Sigma3 and sigma4 domains of RNA polymerase sigma factors"/>
    <property type="match status" value="1"/>
</dbReference>
<accession>A0ABM7WII3</accession>
<keyword evidence="4" id="KW-0804">Transcription</keyword>
<dbReference type="CDD" id="cd06171">
    <property type="entry name" value="Sigma70_r4"/>
    <property type="match status" value="1"/>
</dbReference>
<dbReference type="EMBL" id="AP025564">
    <property type="protein sequence ID" value="BDE96076.1"/>
    <property type="molecule type" value="Genomic_DNA"/>
</dbReference>
<dbReference type="Pfam" id="PF08281">
    <property type="entry name" value="Sigma70_r4_2"/>
    <property type="match status" value="1"/>
</dbReference>
<dbReference type="PANTHER" id="PTHR43133:SF60">
    <property type="entry name" value="RNA POLYMERASE SIGMA FACTOR SIGV"/>
    <property type="match status" value="1"/>
</dbReference>
<sequence>MPPYAAVRGGAYALARLPRNDTISRECFPTIRRARSYPYQKGNPLLTNEDIAAIYRRHVKTVYRLCFSFLKTTADAEDAVQSVFMKLIRSDKQFESAEHEKAWLIVCASNHCRDVLKSAARSKAGAMPDDVADERASDCFDETLEAVLALPAKYKDCVYLHYYEGYKTDEIAHMTGRTPSTVRSHLSEARALLKSTLGGDSHDR</sequence>
<comment type="similarity">
    <text evidence="1">Belongs to the sigma-70 factor family. ECF subfamily.</text>
</comment>
<dbReference type="InterPro" id="IPR039425">
    <property type="entry name" value="RNA_pol_sigma-70-like"/>
</dbReference>
<dbReference type="InterPro" id="IPR013325">
    <property type="entry name" value="RNA_pol_sigma_r2"/>
</dbReference>
<evidence type="ECO:0000259" key="6">
    <source>
        <dbReference type="Pfam" id="PF08281"/>
    </source>
</evidence>
<evidence type="ECO:0008006" key="9">
    <source>
        <dbReference type="Google" id="ProtNLM"/>
    </source>
</evidence>
<evidence type="ECO:0000256" key="4">
    <source>
        <dbReference type="ARBA" id="ARBA00023163"/>
    </source>
</evidence>
<dbReference type="Gene3D" id="1.10.10.10">
    <property type="entry name" value="Winged helix-like DNA-binding domain superfamily/Winged helix DNA-binding domain"/>
    <property type="match status" value="1"/>
</dbReference>
<dbReference type="Gene3D" id="1.10.1740.10">
    <property type="match status" value="1"/>
</dbReference>
<evidence type="ECO:0000259" key="5">
    <source>
        <dbReference type="Pfam" id="PF04542"/>
    </source>
</evidence>
<reference evidence="7 8" key="1">
    <citation type="submission" date="2022-01" db="EMBL/GenBank/DDBJ databases">
        <title>Novel bile acid biosynthetic pathways are enriched in the microbiome of centenarians.</title>
        <authorList>
            <person name="Sato Y."/>
            <person name="Atarashi K."/>
            <person name="Plichta R.D."/>
            <person name="Arai Y."/>
            <person name="Sasajima S."/>
            <person name="Kearney M.S."/>
            <person name="Suda W."/>
            <person name="Takeshita K."/>
            <person name="Sasaki T."/>
            <person name="Okamoto S."/>
            <person name="Skelly N.A."/>
            <person name="Okamura Y."/>
            <person name="Vlamakis H."/>
            <person name="Li Y."/>
            <person name="Tanoue T."/>
            <person name="Takei H."/>
            <person name="Nittono H."/>
            <person name="Narushima S."/>
            <person name="Irie J."/>
            <person name="Itoh H."/>
            <person name="Moriya K."/>
            <person name="Sugiura Y."/>
            <person name="Suematsu M."/>
            <person name="Moritoki N."/>
            <person name="Shibata S."/>
            <person name="Littman R.D."/>
            <person name="Fischbach A.M."/>
            <person name="Uwamino Y."/>
            <person name="Inoue T."/>
            <person name="Honda A."/>
            <person name="Hattori M."/>
            <person name="Murai T."/>
            <person name="Xavier J.R."/>
            <person name="Hirose N."/>
            <person name="Honda K."/>
        </authorList>
    </citation>
    <scope>NUCLEOTIDE SEQUENCE [LARGE SCALE GENOMIC DNA]</scope>
    <source>
        <strain evidence="7 8">CE91-St30</strain>
    </source>
</reference>
<dbReference type="InterPro" id="IPR007627">
    <property type="entry name" value="RNA_pol_sigma70_r2"/>
</dbReference>
<dbReference type="InterPro" id="IPR036388">
    <property type="entry name" value="WH-like_DNA-bd_sf"/>
</dbReference>
<dbReference type="InterPro" id="IPR013324">
    <property type="entry name" value="RNA_pol_sigma_r3/r4-like"/>
</dbReference>
<protein>
    <recommendedName>
        <fullName evidence="9">RNA polymerase sigma-70 factor (ECF subfamily)</fullName>
    </recommendedName>
</protein>
<name>A0ABM7WII3_9ACTN</name>
<evidence type="ECO:0000256" key="1">
    <source>
        <dbReference type="ARBA" id="ARBA00010641"/>
    </source>
</evidence>
<organism evidence="7 8">
    <name type="scientific">Raoultibacter timonensis</name>
    <dbReference type="NCBI Taxonomy" id="1907662"/>
    <lineage>
        <taxon>Bacteria</taxon>
        <taxon>Bacillati</taxon>
        <taxon>Actinomycetota</taxon>
        <taxon>Coriobacteriia</taxon>
        <taxon>Eggerthellales</taxon>
        <taxon>Eggerthellaceae</taxon>
        <taxon>Raoultibacter</taxon>
    </lineage>
</organism>
<evidence type="ECO:0000256" key="3">
    <source>
        <dbReference type="ARBA" id="ARBA00023082"/>
    </source>
</evidence>
<evidence type="ECO:0000313" key="8">
    <source>
        <dbReference type="Proteomes" id="UP001320544"/>
    </source>
</evidence>
<dbReference type="InterPro" id="IPR014284">
    <property type="entry name" value="RNA_pol_sigma-70_dom"/>
</dbReference>